<evidence type="ECO:0000313" key="4">
    <source>
        <dbReference type="Proteomes" id="UP000653076"/>
    </source>
</evidence>
<proteinExistence type="predicted"/>
<dbReference type="EMBL" id="BOPC01000073">
    <property type="protein sequence ID" value="GIJ29487.1"/>
    <property type="molecule type" value="Genomic_DNA"/>
</dbReference>
<protein>
    <recommendedName>
        <fullName evidence="2">SpoVT-AbrB domain-containing protein</fullName>
    </recommendedName>
</protein>
<reference evidence="3 4" key="1">
    <citation type="submission" date="2021-01" db="EMBL/GenBank/DDBJ databases">
        <title>Whole genome shotgun sequence of Verrucosispora qiuiae NBRC 106684.</title>
        <authorList>
            <person name="Komaki H."/>
            <person name="Tamura T."/>
        </authorList>
    </citation>
    <scope>NUCLEOTIDE SEQUENCE [LARGE SCALE GENOMIC DNA]</scope>
    <source>
        <strain evidence="3 4">NBRC 106684</strain>
    </source>
</reference>
<evidence type="ECO:0000256" key="1">
    <source>
        <dbReference type="PROSITE-ProRule" id="PRU01076"/>
    </source>
</evidence>
<name>A0ABQ4JIX3_9ACTN</name>
<feature type="domain" description="SpoVT-AbrB" evidence="2">
    <location>
        <begin position="105"/>
        <end position="152"/>
    </location>
</feature>
<comment type="caution">
    <text evidence="3">The sequence shown here is derived from an EMBL/GenBank/DDBJ whole genome shotgun (WGS) entry which is preliminary data.</text>
</comment>
<evidence type="ECO:0000313" key="3">
    <source>
        <dbReference type="EMBL" id="GIJ29487.1"/>
    </source>
</evidence>
<sequence>MSIPESSPALSAGAASTDDQASYLDRLWSALHIDIPSAAVLGRGLPMPTLDRKWASGTMHFSVAAIDADGRLAARSAVVALQWQPRLAVAVSAVHDALVVMPQSGSPHTLDRQGYLRLPASVRHVARLKAGDRLLLAACRSRSFLLAYPPAALDAMVLAYHLGAAL</sequence>
<evidence type="ECO:0000259" key="2">
    <source>
        <dbReference type="PROSITE" id="PS51740"/>
    </source>
</evidence>
<keyword evidence="4" id="KW-1185">Reference proteome</keyword>
<dbReference type="PROSITE" id="PS51740">
    <property type="entry name" value="SPOVT_ABRB"/>
    <property type="match status" value="1"/>
</dbReference>
<organism evidence="3 4">
    <name type="scientific">Micromonospora qiuiae</name>
    <dbReference type="NCBI Taxonomy" id="502268"/>
    <lineage>
        <taxon>Bacteria</taxon>
        <taxon>Bacillati</taxon>
        <taxon>Actinomycetota</taxon>
        <taxon>Actinomycetes</taxon>
        <taxon>Micromonosporales</taxon>
        <taxon>Micromonosporaceae</taxon>
        <taxon>Micromonospora</taxon>
    </lineage>
</organism>
<dbReference type="Proteomes" id="UP000653076">
    <property type="component" value="Unassembled WGS sequence"/>
</dbReference>
<keyword evidence="1" id="KW-0238">DNA-binding</keyword>
<dbReference type="InterPro" id="IPR007159">
    <property type="entry name" value="SpoVT-AbrB_dom"/>
</dbReference>
<accession>A0ABQ4JIX3</accession>
<dbReference type="RefSeq" id="WP_204036952.1">
    <property type="nucleotide sequence ID" value="NZ_BOPC01000073.1"/>
</dbReference>
<gene>
    <name evidence="3" type="ORF">Vqi01_46490</name>
</gene>